<dbReference type="InterPro" id="IPR013103">
    <property type="entry name" value="RVT_2"/>
</dbReference>
<evidence type="ECO:0008006" key="6">
    <source>
        <dbReference type="Google" id="ProtNLM"/>
    </source>
</evidence>
<dbReference type="Pfam" id="PF07727">
    <property type="entry name" value="RVT_2"/>
    <property type="match status" value="1"/>
</dbReference>
<feature type="compositionally biased region" description="Polar residues" evidence="2">
    <location>
        <begin position="1"/>
        <end position="21"/>
    </location>
</feature>
<reference evidence="5" key="1">
    <citation type="submission" date="2020-07" db="EMBL/GenBank/DDBJ databases">
        <authorList>
            <person name="Lin J."/>
        </authorList>
    </citation>
    <scope>NUCLEOTIDE SEQUENCE</scope>
</reference>
<keyword evidence="1" id="KW-0378">Hydrolase</keyword>
<name>A0A6V7NSF8_ANACO</name>
<dbReference type="GO" id="GO:0004190">
    <property type="term" value="F:aspartic-type endopeptidase activity"/>
    <property type="evidence" value="ECO:0007669"/>
    <property type="project" value="UniProtKB-KW"/>
</dbReference>
<dbReference type="PANTHER" id="PTHR11439:SF484">
    <property type="entry name" value="REVERSE TRANSCRIPTASE TY1_COPIA-TYPE DOMAIN-CONTAINING PROTEIN"/>
    <property type="match status" value="1"/>
</dbReference>
<dbReference type="SUPFAM" id="SSF56672">
    <property type="entry name" value="DNA/RNA polymerases"/>
    <property type="match status" value="1"/>
</dbReference>
<evidence type="ECO:0000313" key="5">
    <source>
        <dbReference type="EMBL" id="CAD1821540.1"/>
    </source>
</evidence>
<proteinExistence type="predicted"/>
<protein>
    <recommendedName>
        <fullName evidence="6">Reverse transcriptase Ty1/copia-type domain-containing protein</fullName>
    </recommendedName>
</protein>
<accession>A0A6V7NSF8</accession>
<evidence type="ECO:0000259" key="3">
    <source>
        <dbReference type="Pfam" id="PF07727"/>
    </source>
</evidence>
<keyword evidence="1" id="KW-0645">Protease</keyword>
<keyword evidence="1" id="KW-0064">Aspartyl protease</keyword>
<feature type="domain" description="Retrovirus-related Pol polyprotein from transposon TNT 1-94-like beta-barrel" evidence="4">
    <location>
        <begin position="365"/>
        <end position="440"/>
    </location>
</feature>
<gene>
    <name evidence="5" type="ORF">CB5_LOCUS4751</name>
</gene>
<dbReference type="Pfam" id="PF22936">
    <property type="entry name" value="Pol_BBD"/>
    <property type="match status" value="1"/>
</dbReference>
<dbReference type="PANTHER" id="PTHR11439">
    <property type="entry name" value="GAG-POL-RELATED RETROTRANSPOSON"/>
    <property type="match status" value="1"/>
</dbReference>
<dbReference type="InterPro" id="IPR043502">
    <property type="entry name" value="DNA/RNA_pol_sf"/>
</dbReference>
<feature type="domain" description="Reverse transcriptase Ty1/copia-type" evidence="3">
    <location>
        <begin position="638"/>
        <end position="833"/>
    </location>
</feature>
<dbReference type="CDD" id="cd09272">
    <property type="entry name" value="RNase_HI_RT_Ty1"/>
    <property type="match status" value="1"/>
</dbReference>
<evidence type="ECO:0000256" key="1">
    <source>
        <dbReference type="ARBA" id="ARBA00022750"/>
    </source>
</evidence>
<organism evidence="5">
    <name type="scientific">Ananas comosus var. bracteatus</name>
    <name type="common">red pineapple</name>
    <dbReference type="NCBI Taxonomy" id="296719"/>
    <lineage>
        <taxon>Eukaryota</taxon>
        <taxon>Viridiplantae</taxon>
        <taxon>Streptophyta</taxon>
        <taxon>Embryophyta</taxon>
        <taxon>Tracheophyta</taxon>
        <taxon>Spermatophyta</taxon>
        <taxon>Magnoliopsida</taxon>
        <taxon>Liliopsida</taxon>
        <taxon>Poales</taxon>
        <taxon>Bromeliaceae</taxon>
        <taxon>Bromelioideae</taxon>
        <taxon>Ananas</taxon>
    </lineage>
</organism>
<evidence type="ECO:0000256" key="2">
    <source>
        <dbReference type="SAM" id="MobiDB-lite"/>
    </source>
</evidence>
<dbReference type="Pfam" id="PF14223">
    <property type="entry name" value="Retrotran_gag_2"/>
    <property type="match status" value="1"/>
</dbReference>
<feature type="region of interest" description="Disordered" evidence="2">
    <location>
        <begin position="257"/>
        <end position="277"/>
    </location>
</feature>
<feature type="region of interest" description="Disordered" evidence="2">
    <location>
        <begin position="1"/>
        <end position="34"/>
    </location>
</feature>
<dbReference type="EMBL" id="LR862141">
    <property type="protein sequence ID" value="CAD1821540.1"/>
    <property type="molecule type" value="Genomic_DNA"/>
</dbReference>
<dbReference type="InterPro" id="IPR054722">
    <property type="entry name" value="PolX-like_BBD"/>
</dbReference>
<evidence type="ECO:0000259" key="4">
    <source>
        <dbReference type="Pfam" id="PF22936"/>
    </source>
</evidence>
<dbReference type="AlphaFoldDB" id="A0A6V7NSF8"/>
<sequence length="1083" mass="121448">MASTPPSGGSAVTMQEVQGTPENPPSGGSAVTMREVQGTPKNPCLQITPFKLNGNNFLPWSQSATLFLSGKFKLGYVNGKIQEPPIDDTKYDEWKSNNDLVMSWLFNSMESHVRDGFLFLKTAHEVWKTFSEIYSEKNNIARAYQLKQEIAHFRKGDKTFNEYLGTLHGMWQELSYYVPISTDPKVIRKRIEQDQNFEMLAGLDSDYKAIRSQILMQSELPSLNDVCALLQREEKRRAVMKPTEQSTMEHSAFFSNTATNRGRGDRGRGRGRGRGFGDRPRCSHCNKLGHVKERCWELYGHPTELPEANIANASKESNVPTSLEKLAELLDAYTKQKSSAPHVSLHSEIGKVASAHLVESSPATWIVDTGATDHMTGTFENLSSMQPTVGKNFVTLADGSHAPIHGIGCVDASPSIKLSSVLFVPSFPSNLLSVSKLTKSHNCSVTFYPHHCVFQNLITRKTIGEGCEKDGLYLLDQSAYALISHNEDNHEDIWHSRLDHDSSRLSRRYIDNQSINTDQASQSSPRSPLHELASLELGSNDNSNSGSQSPLVLEHDSLPIALRKGKRNAPKVTYPIENYVSYHTYSNKFKSFVASIDGNNEPTSYAEAITQPEWRKAMKEEPNALEKNHTWDLALLPKGVAKGFTQIYGVDYKETFAPVAKMSSVRVLLSVGINLDCPLYQLDVKNAFLYGELQEEVYMSIPPGHPREGKRDLVCRLRKSIYGLKQSPRVWFEKLSSTITSIGFVRNSADYSMFVKKEGTSTTIILVYVDDIILIGNNQKVIEDVKKWLKTMFDIKDLGELRYFLGIEVARSKKGIFLSQRKYTLDLLKETCKLASKPLGTPVDIHPDLKKGELIDNVGLYQRLVGRLIYLTITRPDISYVVSLVSQFMHSPQTSHMNSVNRILRYLKSDPGKGILMRKNGNLNIVGYSDVDWAGCPIDRHSITGYCTLLGDNLVAWKSKKQNVVSRSSAEAEYRAMASTACELVWLKALLKDMEFNHDGPIQMKCDNQAVIHISTNPVFHERTKHIEVDCHFVPEKVQAKVISTPYVASENQLADMFTKAIGKNRLQNLLIKLGVINIHAPT</sequence>